<dbReference type="PROSITE" id="PS51192">
    <property type="entry name" value="HELICASE_ATP_BIND_1"/>
    <property type="match status" value="1"/>
</dbReference>
<dbReference type="InterPro" id="IPR000330">
    <property type="entry name" value="SNF2_N"/>
</dbReference>
<feature type="compositionally biased region" description="Pro residues" evidence="6">
    <location>
        <begin position="973"/>
        <end position="983"/>
    </location>
</feature>
<feature type="region of interest" description="Disordered" evidence="6">
    <location>
        <begin position="84"/>
        <end position="174"/>
    </location>
</feature>
<sequence length="1048" mass="120252">MSASNSNDETRSISRQQTTDDESDPEFINKAPYTYEKKERKRPRKNTSSPKGLNDPKGKRYLQDGKSFLDMFFGPVLNLKNTTHIKDESQSDESDDLSEEQSYSSSQEEGLSDWRRDKSGSILRQHDYTNQKNKKDTTKYINTQSLLPRSSSPLSNLILDEEESETESDSGEEDMFKDHLIEGLSKTQKMFLGTNNPKGNTLKALTDHEDSGSETESDSEYESEDPFDLSPRPMFKRDESFSSEAYSLDSTSDVRIPGPINGFLRKYQRDGIQFFYDRYKEGRGGVLGDDMGLGKTVQVIAFLSAIMRKYNDRRDLGRRYKHVSSLQDGYDWKKNRRLPPANATWPTCLIIAPSSVVPNWERELSTWGYFETGMYIGIREERKEVLKNFTMGRLDVLVTSFDLARRDREDLFHLPFSVVFVDEAHRLKNPSSNLTVSFNEISCDIRFGLTGTAIQNSYDELWTLLNWTNPGRVGSLKEWRSCISKPLAIGQSTKANEDERALSKAVARTLVEQLLPKLFLRRTKDLIRDQLPQKIDQVVFCPLAPQQLKVYRRILDYRIKCLKAKGDGPQSLDSTPCDCGSEVPRRKCCHSMEDVHFFTYLTVLLKISNHVALILPDSADTNDQVKRNREVSKIAFDDYKAIRYGRATLSSDYCGKWDVLNSLLKAWKEEKTDKVLVFTKSVKLLDILDFHLQKNSYNFCRLDGSTKLSERMKLIDKFNQDPDVFIFLISTMAGGTGLNLTSANKVVIFDPNWNPAHDLQAMDRAYRFGQTRDVHVYRLLGAGSIEENIYARQIYKQQMMKIGYEASHQTRYFEGVQGDSKRKGELFGLDNLFTLQEDEMTTKMAIEKANLAEFDWAMANMESGFKQNKNTPQSKEARLLEAEADKELRGLATLFLDEDAPSVQVSDTSDEINKILGKQGIKYSHQNDHLLRPSRVEEMSLQEAVKKIKKRRVSTTGPRNNKRRRQTYTPEEPSSPEPDPNWPPKRGHHKPTLSPDSREKARKKALIDLGYIKSDDDYPQFANKFTAMSPEKQREILAKLDRHIRTIT</sequence>
<evidence type="ECO:0000256" key="6">
    <source>
        <dbReference type="SAM" id="MobiDB-lite"/>
    </source>
</evidence>
<evidence type="ECO:0000256" key="5">
    <source>
        <dbReference type="ARBA" id="ARBA00023242"/>
    </source>
</evidence>
<comment type="subcellular location">
    <subcellularLocation>
        <location evidence="1">Nucleus</location>
    </subcellularLocation>
</comment>
<feature type="compositionally biased region" description="Low complexity" evidence="6">
    <location>
        <begin position="145"/>
        <end position="158"/>
    </location>
</feature>
<feature type="domain" description="Helicase C-terminal" evidence="8">
    <location>
        <begin position="659"/>
        <end position="814"/>
    </location>
</feature>
<dbReference type="Pfam" id="PF00271">
    <property type="entry name" value="Helicase_C"/>
    <property type="match status" value="1"/>
</dbReference>
<accession>A0A286U7Y8</accession>
<keyword evidence="5" id="KW-0539">Nucleus</keyword>
<organism evidence="9 10">
    <name type="scientific">Pyrrhoderma noxium</name>
    <dbReference type="NCBI Taxonomy" id="2282107"/>
    <lineage>
        <taxon>Eukaryota</taxon>
        <taxon>Fungi</taxon>
        <taxon>Dikarya</taxon>
        <taxon>Basidiomycota</taxon>
        <taxon>Agaricomycotina</taxon>
        <taxon>Agaricomycetes</taxon>
        <taxon>Hymenochaetales</taxon>
        <taxon>Hymenochaetaceae</taxon>
        <taxon>Pyrrhoderma</taxon>
    </lineage>
</organism>
<dbReference type="InterPro" id="IPR001650">
    <property type="entry name" value="Helicase_C-like"/>
</dbReference>
<dbReference type="GO" id="GO:0016787">
    <property type="term" value="F:hydrolase activity"/>
    <property type="evidence" value="ECO:0007669"/>
    <property type="project" value="UniProtKB-KW"/>
</dbReference>
<feature type="compositionally biased region" description="Low complexity" evidence="6">
    <location>
        <begin position="100"/>
        <end position="109"/>
    </location>
</feature>
<feature type="compositionally biased region" description="Acidic residues" evidence="6">
    <location>
        <begin position="90"/>
        <end position="99"/>
    </location>
</feature>
<dbReference type="FunFam" id="3.40.50.10810:FF:000019">
    <property type="entry name" value="DNA excision repair protein ERCC-6-like 2 isoform X1"/>
    <property type="match status" value="1"/>
</dbReference>
<dbReference type="Proteomes" id="UP000217199">
    <property type="component" value="Unassembled WGS sequence"/>
</dbReference>
<evidence type="ECO:0000256" key="4">
    <source>
        <dbReference type="ARBA" id="ARBA00022840"/>
    </source>
</evidence>
<dbReference type="EMBL" id="NBII01000009">
    <property type="protein sequence ID" value="PAV15691.1"/>
    <property type="molecule type" value="Genomic_DNA"/>
</dbReference>
<keyword evidence="4" id="KW-0067">ATP-binding</keyword>
<dbReference type="PROSITE" id="PS00690">
    <property type="entry name" value="DEAH_ATP_HELICASE"/>
    <property type="match status" value="1"/>
</dbReference>
<evidence type="ECO:0000256" key="2">
    <source>
        <dbReference type="ARBA" id="ARBA00022741"/>
    </source>
</evidence>
<dbReference type="Pfam" id="PF00176">
    <property type="entry name" value="SNF2-rel_dom"/>
    <property type="match status" value="1"/>
</dbReference>
<evidence type="ECO:0000256" key="1">
    <source>
        <dbReference type="ARBA" id="ARBA00004123"/>
    </source>
</evidence>
<dbReference type="GO" id="GO:0005524">
    <property type="term" value="F:ATP binding"/>
    <property type="evidence" value="ECO:0007669"/>
    <property type="project" value="InterPro"/>
</dbReference>
<dbReference type="AlphaFoldDB" id="A0A286U7Y8"/>
<evidence type="ECO:0000256" key="3">
    <source>
        <dbReference type="ARBA" id="ARBA00022801"/>
    </source>
</evidence>
<dbReference type="CDD" id="cd18793">
    <property type="entry name" value="SF2_C_SNF"/>
    <property type="match status" value="1"/>
</dbReference>
<gene>
    <name evidence="9" type="ORF">PNOK_0854900</name>
</gene>
<dbReference type="PANTHER" id="PTHR45629">
    <property type="entry name" value="SNF2/RAD54 FAMILY MEMBER"/>
    <property type="match status" value="1"/>
</dbReference>
<evidence type="ECO:0000259" key="8">
    <source>
        <dbReference type="PROSITE" id="PS51194"/>
    </source>
</evidence>
<dbReference type="InterPro" id="IPR002464">
    <property type="entry name" value="DNA/RNA_helicase_DEAH_CS"/>
</dbReference>
<feature type="compositionally biased region" description="Basic and acidic residues" evidence="6">
    <location>
        <begin position="112"/>
        <end position="138"/>
    </location>
</feature>
<evidence type="ECO:0000259" key="7">
    <source>
        <dbReference type="PROSITE" id="PS51192"/>
    </source>
</evidence>
<keyword evidence="2" id="KW-0547">Nucleotide-binding</keyword>
<name>A0A286U7Y8_9AGAM</name>
<feature type="compositionally biased region" description="Acidic residues" evidence="6">
    <location>
        <begin position="212"/>
        <end position="227"/>
    </location>
</feature>
<reference evidence="9 10" key="1">
    <citation type="journal article" date="2017" name="Mol. Ecol.">
        <title>Comparative and population genomic landscape of Phellinus noxius: A hypervariable fungus causing root rot in trees.</title>
        <authorList>
            <person name="Chung C.L."/>
            <person name="Lee T.J."/>
            <person name="Akiba M."/>
            <person name="Lee H.H."/>
            <person name="Kuo T.H."/>
            <person name="Liu D."/>
            <person name="Ke H.M."/>
            <person name="Yokoi T."/>
            <person name="Roa M.B."/>
            <person name="Lu M.J."/>
            <person name="Chang Y.Y."/>
            <person name="Ann P.J."/>
            <person name="Tsai J.N."/>
            <person name="Chen C.Y."/>
            <person name="Tzean S.S."/>
            <person name="Ota Y."/>
            <person name="Hattori T."/>
            <person name="Sahashi N."/>
            <person name="Liou R.F."/>
            <person name="Kikuchi T."/>
            <person name="Tsai I.J."/>
        </authorList>
    </citation>
    <scope>NUCLEOTIDE SEQUENCE [LARGE SCALE GENOMIC DNA]</scope>
    <source>
        <strain evidence="9 10">FFPRI411160</strain>
    </source>
</reference>
<dbReference type="InterPro" id="IPR027417">
    <property type="entry name" value="P-loop_NTPase"/>
</dbReference>
<comment type="caution">
    <text evidence="9">The sequence shown here is derived from an EMBL/GenBank/DDBJ whole genome shotgun (WGS) entry which is preliminary data.</text>
</comment>
<dbReference type="GO" id="GO:0005634">
    <property type="term" value="C:nucleus"/>
    <property type="evidence" value="ECO:0007669"/>
    <property type="project" value="UniProtKB-SubCell"/>
</dbReference>
<feature type="region of interest" description="Disordered" evidence="6">
    <location>
        <begin position="190"/>
        <end position="234"/>
    </location>
</feature>
<dbReference type="InParanoid" id="A0A286U7Y8"/>
<keyword evidence="10" id="KW-1185">Reference proteome</keyword>
<feature type="domain" description="Helicase ATP-binding" evidence="7">
    <location>
        <begin position="276"/>
        <end position="471"/>
    </location>
</feature>
<dbReference type="SMART" id="SM00490">
    <property type="entry name" value="HELICc"/>
    <property type="match status" value="1"/>
</dbReference>
<feature type="region of interest" description="Disordered" evidence="6">
    <location>
        <begin position="947"/>
        <end position="1004"/>
    </location>
</feature>
<dbReference type="InterPro" id="IPR038718">
    <property type="entry name" value="SNF2-like_sf"/>
</dbReference>
<protein>
    <submittedName>
        <fullName evidence="9">RAD26-like SNF2 family DNA-dependent ATPase</fullName>
    </submittedName>
</protein>
<evidence type="ECO:0000313" key="9">
    <source>
        <dbReference type="EMBL" id="PAV15691.1"/>
    </source>
</evidence>
<keyword evidence="3" id="KW-0378">Hydrolase</keyword>
<dbReference type="PANTHER" id="PTHR45629:SF7">
    <property type="entry name" value="DNA EXCISION REPAIR PROTEIN ERCC-6-RELATED"/>
    <property type="match status" value="1"/>
</dbReference>
<dbReference type="InterPro" id="IPR049730">
    <property type="entry name" value="SNF2/RAD54-like_C"/>
</dbReference>
<feature type="compositionally biased region" description="Acidic residues" evidence="6">
    <location>
        <begin position="159"/>
        <end position="173"/>
    </location>
</feature>
<feature type="region of interest" description="Disordered" evidence="6">
    <location>
        <begin position="1"/>
        <end position="62"/>
    </location>
</feature>
<dbReference type="PROSITE" id="PS51194">
    <property type="entry name" value="HELICASE_CTER"/>
    <property type="match status" value="1"/>
</dbReference>
<dbReference type="InterPro" id="IPR014001">
    <property type="entry name" value="Helicase_ATP-bd"/>
</dbReference>
<evidence type="ECO:0000313" key="10">
    <source>
        <dbReference type="Proteomes" id="UP000217199"/>
    </source>
</evidence>
<proteinExistence type="predicted"/>
<feature type="compositionally biased region" description="Polar residues" evidence="6">
    <location>
        <begin position="1"/>
        <end position="17"/>
    </location>
</feature>
<dbReference type="SMART" id="SM00487">
    <property type="entry name" value="DEXDc"/>
    <property type="match status" value="1"/>
</dbReference>
<dbReference type="InterPro" id="IPR050496">
    <property type="entry name" value="SNF2_RAD54_helicase_repair"/>
</dbReference>
<feature type="compositionally biased region" description="Polar residues" evidence="6">
    <location>
        <begin position="190"/>
        <end position="199"/>
    </location>
</feature>
<dbReference type="STRING" id="2282107.A0A286U7Y8"/>
<dbReference type="OrthoDB" id="413460at2759"/>
<dbReference type="Gene3D" id="3.40.50.300">
    <property type="entry name" value="P-loop containing nucleotide triphosphate hydrolases"/>
    <property type="match status" value="1"/>
</dbReference>
<dbReference type="Gene3D" id="3.40.50.10810">
    <property type="entry name" value="Tandem AAA-ATPase domain"/>
    <property type="match status" value="1"/>
</dbReference>
<dbReference type="SUPFAM" id="SSF52540">
    <property type="entry name" value="P-loop containing nucleoside triphosphate hydrolases"/>
    <property type="match status" value="2"/>
</dbReference>